<accession>A0ABN7P967</accession>
<reference evidence="1" key="1">
    <citation type="submission" date="2021-03" db="EMBL/GenBank/DDBJ databases">
        <authorList>
            <person name="Tran Van P."/>
        </authorList>
    </citation>
    <scope>NUCLEOTIDE SEQUENCE</scope>
</reference>
<gene>
    <name evidence="1" type="ORF">TPAB3V08_LOCUS8953</name>
</gene>
<organism evidence="1 2">
    <name type="scientific">Timema podura</name>
    <name type="common">Walking stick</name>
    <dbReference type="NCBI Taxonomy" id="61482"/>
    <lineage>
        <taxon>Eukaryota</taxon>
        <taxon>Metazoa</taxon>
        <taxon>Ecdysozoa</taxon>
        <taxon>Arthropoda</taxon>
        <taxon>Hexapoda</taxon>
        <taxon>Insecta</taxon>
        <taxon>Pterygota</taxon>
        <taxon>Neoptera</taxon>
        <taxon>Polyneoptera</taxon>
        <taxon>Phasmatodea</taxon>
        <taxon>Timematodea</taxon>
        <taxon>Timematoidea</taxon>
        <taxon>Timematidae</taxon>
        <taxon>Timema</taxon>
    </lineage>
</organism>
<protein>
    <submittedName>
        <fullName evidence="1">Uncharacterized protein</fullName>
    </submittedName>
</protein>
<evidence type="ECO:0000313" key="1">
    <source>
        <dbReference type="EMBL" id="CAG2062000.1"/>
    </source>
</evidence>
<proteinExistence type="predicted"/>
<comment type="caution">
    <text evidence="1">The sequence shown here is derived from an EMBL/GenBank/DDBJ whole genome shotgun (WGS) entry which is preliminary data.</text>
</comment>
<evidence type="ECO:0000313" key="2">
    <source>
        <dbReference type="Proteomes" id="UP001153148"/>
    </source>
</evidence>
<sequence length="139" mass="16058">MARHKYQLLVEESRAAHINDDPQVQTVLQQLLQSNTTNLSGIHKPQEKLCMLVMSLHPQELCTLHWQAALKFVFEEILEGAEGTVEISSGSSLENRDWQQQQNRIADTLNSTCESEDYIRQETRRRSLSRFISLTHLCH</sequence>
<dbReference type="Proteomes" id="UP001153148">
    <property type="component" value="Unassembled WGS sequence"/>
</dbReference>
<dbReference type="EMBL" id="CAJPIN010018149">
    <property type="protein sequence ID" value="CAG2062000.1"/>
    <property type="molecule type" value="Genomic_DNA"/>
</dbReference>
<keyword evidence="2" id="KW-1185">Reference proteome</keyword>
<name>A0ABN7P967_TIMPD</name>